<accession>A0A225AF05</accession>
<evidence type="ECO:0000256" key="1">
    <source>
        <dbReference type="HAMAP-Rule" id="MF_03196"/>
    </source>
</evidence>
<dbReference type="PANTHER" id="PTHR30108">
    <property type="entry name" value="3-OCTAPRENYL-4-HYDROXYBENZOATE CARBOXY-LYASE-RELATED"/>
    <property type="match status" value="1"/>
</dbReference>
<comment type="catalytic activity">
    <reaction evidence="1">
        <text>(E)-cinnamate + H(+) = styrene + CO2</text>
        <dbReference type="Rhea" id="RHEA:46920"/>
        <dbReference type="ChEBI" id="CHEBI:15378"/>
        <dbReference type="ChEBI" id="CHEBI:15669"/>
        <dbReference type="ChEBI" id="CHEBI:16526"/>
        <dbReference type="ChEBI" id="CHEBI:27452"/>
        <dbReference type="EC" id="4.1.1.102"/>
    </reaction>
</comment>
<feature type="binding site" evidence="1">
    <location>
        <begin position="218"/>
        <end position="219"/>
    </location>
    <ligand>
        <name>prenylated FMN</name>
        <dbReference type="ChEBI" id="CHEBI:87746"/>
    </ligand>
</feature>
<dbReference type="SUPFAM" id="SSF50475">
    <property type="entry name" value="FMN-binding split barrel"/>
    <property type="match status" value="1"/>
</dbReference>
<feature type="domain" description="3-octaprenyl-4-hydroxybenzoate carboxy-lyase-like C-terminal" evidence="4">
    <location>
        <begin position="352"/>
        <end position="487"/>
    </location>
</feature>
<organism evidence="5 6">
    <name type="scientific">Talaromyces atroroseus</name>
    <dbReference type="NCBI Taxonomy" id="1441469"/>
    <lineage>
        <taxon>Eukaryota</taxon>
        <taxon>Fungi</taxon>
        <taxon>Dikarya</taxon>
        <taxon>Ascomycota</taxon>
        <taxon>Pezizomycotina</taxon>
        <taxon>Eurotiomycetes</taxon>
        <taxon>Eurotiomycetidae</taxon>
        <taxon>Eurotiales</taxon>
        <taxon>Trichocomaceae</taxon>
        <taxon>Talaromyces</taxon>
        <taxon>Talaromyces sect. Trachyspermi</taxon>
    </lineage>
</organism>
<feature type="domain" description="3-octaprenyl-4-hydroxybenzoate carboxy-lyase-like Rift-related" evidence="2">
    <location>
        <begin position="141"/>
        <end position="346"/>
    </location>
</feature>
<comment type="catalytic activity">
    <reaction evidence="1">
        <text>(E)-ferulate + H(+) = 2-methoxy-4-vinylphenol + CO2</text>
        <dbReference type="Rhea" id="RHEA:33807"/>
        <dbReference type="ChEBI" id="CHEBI:15378"/>
        <dbReference type="ChEBI" id="CHEBI:16526"/>
        <dbReference type="ChEBI" id="CHEBI:29749"/>
        <dbReference type="ChEBI" id="CHEBI:42438"/>
        <dbReference type="EC" id="4.1.1.102"/>
    </reaction>
</comment>
<dbReference type="Gene3D" id="3.40.1670.10">
    <property type="entry name" value="UbiD C-terminal domain-like"/>
    <property type="match status" value="1"/>
</dbReference>
<dbReference type="GeneID" id="31006697"/>
<dbReference type="InterPro" id="IPR048304">
    <property type="entry name" value="UbiD_Rift_dom"/>
</dbReference>
<proteinExistence type="inferred from homology"/>
<dbReference type="EMBL" id="LFMY01000011">
    <property type="protein sequence ID" value="OKL57673.1"/>
    <property type="molecule type" value="Genomic_DNA"/>
</dbReference>
<comment type="subunit">
    <text evidence="1">Homodimer. May form higher order oligomers.</text>
</comment>
<keyword evidence="1" id="KW-0464">Manganese</keyword>
<keyword evidence="1" id="KW-0963">Cytoplasm</keyword>
<comment type="function">
    <text evidence="1">Catalyzes the reversible decarboxylation of aromatic carboxylic acids like ferulic acid, p-coumaric acid or cinnamic acid, producing the corresponding vinyl derivatives 4-vinylphenol, 4-vinylguaiacol, and styrene, respectively, which play the role of aroma metabolites.</text>
</comment>
<feature type="binding site" evidence="1">
    <location>
        <position position="219"/>
    </location>
    <ligand>
        <name>Mn(2+)</name>
        <dbReference type="ChEBI" id="CHEBI:29035"/>
    </ligand>
</feature>
<comment type="catalytic activity">
    <reaction evidence="1">
        <text>(E)-4-coumarate + H(+) = 4-vinylphenol + CO2</text>
        <dbReference type="Rhea" id="RHEA:33227"/>
        <dbReference type="ChEBI" id="CHEBI:1883"/>
        <dbReference type="ChEBI" id="CHEBI:12876"/>
        <dbReference type="ChEBI" id="CHEBI:15378"/>
        <dbReference type="ChEBI" id="CHEBI:16526"/>
        <dbReference type="EC" id="4.1.1.102"/>
    </reaction>
</comment>
<protein>
    <recommendedName>
        <fullName evidence="1">Ferulic acid decarboxylase 1</fullName>
        <ecNumber evidence="1">4.1.1.102</ecNumber>
    </recommendedName>
    <alternativeName>
        <fullName evidence="1">Phenacrylate decarboxylase</fullName>
    </alternativeName>
</protein>
<dbReference type="Gene3D" id="1.20.5.4570">
    <property type="match status" value="1"/>
</dbReference>
<evidence type="ECO:0000313" key="6">
    <source>
        <dbReference type="Proteomes" id="UP000214365"/>
    </source>
</evidence>
<comment type="subcellular location">
    <subcellularLocation>
        <location evidence="1">Cytoplasm</location>
    </subcellularLocation>
</comment>
<dbReference type="OrthoDB" id="4878259at2759"/>
<evidence type="ECO:0000313" key="5">
    <source>
        <dbReference type="EMBL" id="OKL57673.1"/>
    </source>
</evidence>
<comment type="cofactor">
    <cofactor evidence="1">
        <name>Mn(2+)</name>
        <dbReference type="ChEBI" id="CHEBI:29035"/>
    </cofactor>
</comment>
<dbReference type="Pfam" id="PF01977">
    <property type="entry name" value="UbiD"/>
    <property type="match status" value="1"/>
</dbReference>
<dbReference type="GO" id="GO:0005737">
    <property type="term" value="C:cytoplasm"/>
    <property type="evidence" value="ECO:0007669"/>
    <property type="project" value="UniProtKB-SubCell"/>
</dbReference>
<dbReference type="InterPro" id="IPR049383">
    <property type="entry name" value="UbiD-like_N"/>
</dbReference>
<keyword evidence="1" id="KW-0210">Decarboxylase</keyword>
<dbReference type="RefSeq" id="XP_020117794.1">
    <property type="nucleotide sequence ID" value="XM_020262263.1"/>
</dbReference>
<evidence type="ECO:0000259" key="3">
    <source>
        <dbReference type="Pfam" id="PF20695"/>
    </source>
</evidence>
<evidence type="ECO:0000259" key="2">
    <source>
        <dbReference type="Pfam" id="PF01977"/>
    </source>
</evidence>
<dbReference type="PANTHER" id="PTHR30108:SF17">
    <property type="entry name" value="FERULIC ACID DECARBOXYLASE 1"/>
    <property type="match status" value="1"/>
</dbReference>
<feature type="active site" description="Proton donor" evidence="1">
    <location>
        <position position="310"/>
    </location>
</feature>
<dbReference type="EC" id="4.1.1.102" evidence="1"/>
<dbReference type="GO" id="GO:0033494">
    <property type="term" value="P:ferulate metabolic process"/>
    <property type="evidence" value="ECO:0007669"/>
    <property type="project" value="UniProtKB-UniRule"/>
</dbReference>
<dbReference type="InterPro" id="IPR002830">
    <property type="entry name" value="UbiD"/>
</dbReference>
<dbReference type="HAMAP" id="MF_01983">
    <property type="entry name" value="UbiD_FDC"/>
    <property type="match status" value="1"/>
</dbReference>
<comment type="caution">
    <text evidence="1">Lacks conserved residue(s) required for the propagation of feature annotation.</text>
</comment>
<feature type="binding site" evidence="1">
    <location>
        <position position="261"/>
    </location>
    <ligand>
        <name>Mn(2+)</name>
        <dbReference type="ChEBI" id="CHEBI:29035"/>
    </ligand>
</feature>
<dbReference type="GO" id="GO:0046872">
    <property type="term" value="F:metal ion binding"/>
    <property type="evidence" value="ECO:0007669"/>
    <property type="project" value="UniProtKB-KW"/>
</dbReference>
<dbReference type="Pfam" id="PF20696">
    <property type="entry name" value="UbiD_C"/>
    <property type="match status" value="1"/>
</dbReference>
<keyword evidence="1" id="KW-0479">Metal-binding</keyword>
<dbReference type="Proteomes" id="UP000214365">
    <property type="component" value="Unassembled WGS sequence"/>
</dbReference>
<comment type="caution">
    <text evidence="5">The sequence shown here is derived from an EMBL/GenBank/DDBJ whole genome shotgun (WGS) entry which is preliminary data.</text>
</comment>
<dbReference type="InterPro" id="IPR049381">
    <property type="entry name" value="UbiD-like_C"/>
</dbReference>
<feature type="domain" description="3-octaprenyl-4-hydroxybenzoate carboxy-lyase-like N-terminal" evidence="3">
    <location>
        <begin position="36"/>
        <end position="127"/>
    </location>
</feature>
<dbReference type="Pfam" id="PF20695">
    <property type="entry name" value="UbiD_N"/>
    <property type="match status" value="1"/>
</dbReference>
<sequence length="535" mass="58557">MSTLVKAARAPSIRALSTARLIKDNKAPHLNFRSFLSALREQGDLVDVKRSVDPNLEVAAVTRRVYEAHAPAPLFHNVSGTDLRSGLFKILGAPVGLRKDKRELYGRMAIQLGLPVSATARDIVEKLIEARKAKPLEPVTVSASGAPCKENILRGDQVDLTKWPIPRLHEHDGGNYLATYGFHILQSPDKAWNSWSISRTMHIAGAPRSLTAPVMPGQHIAQVHKMWADNGARDVPWALVLGGPPAAAFVGGMPLPSGVSEDGYIGALSGSPMEVVKCETNDLMVPANAEIVIEGRINTKTRVPEGPMGEYHGYMFHDNPVSEPLFEVDCVTYRNEPVVPICVAGKAADETHTVWGSAISAEILAALREAGFPADFAWMPFEAQSCWIVVSVDIKKLAKMNITKEELSHRAGEIIFQSHGGWEAPKIFLVGNDVDITDAHELIWAVASRYRPGADELVFEDPVGIPMLPYMTRASKKEVPNPGKGGRSVVNLLLPSEFEGERPWVHGSFEGSYPAEVKDRVVKSWTEYGFKEEHV</sequence>
<dbReference type="InterPro" id="IPR032903">
    <property type="entry name" value="FDC-like"/>
</dbReference>
<dbReference type="STRING" id="1441469.A0A225AF05"/>
<dbReference type="NCBIfam" id="TIGR00148">
    <property type="entry name" value="UbiD family decarboxylase"/>
    <property type="match status" value="1"/>
</dbReference>
<keyword evidence="6" id="KW-1185">Reference proteome</keyword>
<comment type="cofactor">
    <cofactor evidence="1">
        <name>prenylated FMN</name>
        <dbReference type="ChEBI" id="CHEBI:87746"/>
    </cofactor>
    <text evidence="1">Binds 1 prenylated FMN per subunit.</text>
</comment>
<dbReference type="SUPFAM" id="SSF143968">
    <property type="entry name" value="UbiD C-terminal domain-like"/>
    <property type="match status" value="1"/>
</dbReference>
<comment type="similarity">
    <text evidence="1">Belongs to the UbiD family. UbiD-like/FDC subfamily.</text>
</comment>
<feature type="binding site" evidence="1">
    <location>
        <position position="261"/>
    </location>
    <ligand>
        <name>prenylated FMN</name>
        <dbReference type="ChEBI" id="CHEBI:87746"/>
    </ligand>
</feature>
<dbReference type="AlphaFoldDB" id="A0A225AF05"/>
<feature type="binding site" evidence="1">
    <location>
        <begin position="194"/>
        <end position="199"/>
    </location>
    <ligand>
        <name>prenylated FMN</name>
        <dbReference type="ChEBI" id="CHEBI:87746"/>
    </ligand>
</feature>
<dbReference type="GO" id="GO:0016831">
    <property type="term" value="F:carboxy-lyase activity"/>
    <property type="evidence" value="ECO:0007669"/>
    <property type="project" value="UniProtKB-UniRule"/>
</dbReference>
<keyword evidence="1" id="KW-0456">Lyase</keyword>
<dbReference type="GO" id="GO:0046281">
    <property type="term" value="P:cinnamic acid catabolic process"/>
    <property type="evidence" value="ECO:0007669"/>
    <property type="project" value="UniProtKB-UniRule"/>
</dbReference>
<gene>
    <name evidence="1" type="primary">FDC1</name>
    <name evidence="5" type="ORF">UA08_06941</name>
</gene>
<evidence type="ECO:0000259" key="4">
    <source>
        <dbReference type="Pfam" id="PF20696"/>
    </source>
</evidence>
<reference evidence="5 6" key="1">
    <citation type="submission" date="2015-06" db="EMBL/GenBank/DDBJ databases">
        <title>Talaromyces atroroseus IBT 11181 draft genome.</title>
        <authorList>
            <person name="Rasmussen K.B."/>
            <person name="Rasmussen S."/>
            <person name="Petersen B."/>
            <person name="Sicheritz-Ponten T."/>
            <person name="Mortensen U.H."/>
            <person name="Thrane U."/>
        </authorList>
    </citation>
    <scope>NUCLEOTIDE SEQUENCE [LARGE SCALE GENOMIC DNA]</scope>
    <source>
        <strain evidence="5 6">IBT 11181</strain>
    </source>
</reference>
<name>A0A225AF05_TALAT</name>